<evidence type="ECO:0000313" key="3">
    <source>
        <dbReference type="Proteomes" id="UP000252182"/>
    </source>
</evidence>
<accession>A0A345DDH6</accession>
<evidence type="ECO:0000256" key="1">
    <source>
        <dbReference type="SAM" id="MobiDB-lite"/>
    </source>
</evidence>
<dbReference type="EMBL" id="CP031124">
    <property type="protein sequence ID" value="AXF86414.1"/>
    <property type="molecule type" value="Genomic_DNA"/>
</dbReference>
<gene>
    <name evidence="2" type="ORF">DTO96_102168</name>
</gene>
<proteinExistence type="predicted"/>
<name>A0A345DDH6_9BURK</name>
<protein>
    <submittedName>
        <fullName evidence="2">Uncharacterized protein</fullName>
    </submittedName>
</protein>
<sequence length="222" mass="24713">MPLPQVKCPVCNCIMSLDVLLADDAPREALLAIIDAHPQGTTFIKPLLHYVGLFAPSKSQMSHSRIASLINELTPMFKAGRIERNGMIHIAPLDYWVDALNAVLAARTAGTLTLPLKSHGYLLEIIANRSNAAKAKKEQLAHDNARKGVDRRSEVHNLQVEHTQAQEAKKETNPQIKKVTSDAESRRRIEQIQQKIGKKQSGVFTMTDLAHYLKPATTKERQ</sequence>
<dbReference type="Proteomes" id="UP000252182">
    <property type="component" value="Chromosome"/>
</dbReference>
<feature type="region of interest" description="Disordered" evidence="1">
    <location>
        <begin position="161"/>
        <end position="187"/>
    </location>
</feature>
<dbReference type="KEGG" id="hyf:DTO96_102168"/>
<reference evidence="3" key="1">
    <citation type="submission" date="2018-07" db="EMBL/GenBank/DDBJ databases">
        <authorList>
            <person name="Kim H."/>
        </authorList>
    </citation>
    <scope>NUCLEOTIDE SEQUENCE [LARGE SCALE GENOMIC DNA]</scope>
    <source>
        <strain evidence="3">F02</strain>
    </source>
</reference>
<dbReference type="AlphaFoldDB" id="A0A345DDH6"/>
<keyword evidence="3" id="KW-1185">Reference proteome</keyword>
<evidence type="ECO:0000313" key="2">
    <source>
        <dbReference type="EMBL" id="AXF86414.1"/>
    </source>
</evidence>
<organism evidence="2 3">
    <name type="scientific">Ephemeroptericola cinctiostellae</name>
    <dbReference type="NCBI Taxonomy" id="2268024"/>
    <lineage>
        <taxon>Bacteria</taxon>
        <taxon>Pseudomonadati</taxon>
        <taxon>Pseudomonadota</taxon>
        <taxon>Betaproteobacteria</taxon>
        <taxon>Burkholderiales</taxon>
        <taxon>Burkholderiaceae</taxon>
        <taxon>Ephemeroptericola</taxon>
    </lineage>
</organism>